<protein>
    <submittedName>
        <fullName evidence="2">Uncharacterized protein</fullName>
    </submittedName>
</protein>
<keyword evidence="1" id="KW-0732">Signal</keyword>
<dbReference type="EMBL" id="JARXRM010000035">
    <property type="protein sequence ID" value="MDH5823620.1"/>
    <property type="molecule type" value="Genomic_DNA"/>
</dbReference>
<keyword evidence="3" id="KW-1185">Reference proteome</keyword>
<evidence type="ECO:0000313" key="3">
    <source>
        <dbReference type="Proteomes" id="UP001156940"/>
    </source>
</evidence>
<name>A0ABT6J9X3_9GAMM</name>
<gene>
    <name evidence="2" type="ORF">QFW77_11540</name>
</gene>
<proteinExistence type="predicted"/>
<evidence type="ECO:0000256" key="1">
    <source>
        <dbReference type="SAM" id="SignalP"/>
    </source>
</evidence>
<comment type="caution">
    <text evidence="2">The sequence shown here is derived from an EMBL/GenBank/DDBJ whole genome shotgun (WGS) entry which is preliminary data.</text>
</comment>
<organism evidence="2 3">
    <name type="scientific">Luteimonas endophytica</name>
    <dbReference type="NCBI Taxonomy" id="3042023"/>
    <lineage>
        <taxon>Bacteria</taxon>
        <taxon>Pseudomonadati</taxon>
        <taxon>Pseudomonadota</taxon>
        <taxon>Gammaproteobacteria</taxon>
        <taxon>Lysobacterales</taxon>
        <taxon>Lysobacteraceae</taxon>
        <taxon>Luteimonas</taxon>
    </lineage>
</organism>
<accession>A0ABT6J9X3</accession>
<dbReference type="RefSeq" id="WP_280574858.1">
    <property type="nucleotide sequence ID" value="NZ_JARXRM010000035.1"/>
</dbReference>
<feature type="chain" id="PRO_5047295363" evidence="1">
    <location>
        <begin position="24"/>
        <end position="118"/>
    </location>
</feature>
<reference evidence="2 3" key="1">
    <citation type="submission" date="2023-04" db="EMBL/GenBank/DDBJ databases">
        <title>Luteimonas endophyticus RD2P54.</title>
        <authorList>
            <person name="Sun J.-Q."/>
        </authorList>
    </citation>
    <scope>NUCLEOTIDE SEQUENCE [LARGE SCALE GENOMIC DNA]</scope>
    <source>
        <strain evidence="2 3">RD2P54</strain>
    </source>
</reference>
<sequence length="118" mass="12671">MHLPIATLLIAVAAAAASPLAHGNGGAGTQACTFAALSAEDQRRYQSRYRRRVRLDGVAAAEQWIHEQACMTAEQRRAARKPPTGKDGEPCTRTRMEMRVTPGFDGAMTMTPVTACAD</sequence>
<dbReference type="Proteomes" id="UP001156940">
    <property type="component" value="Unassembled WGS sequence"/>
</dbReference>
<feature type="signal peptide" evidence="1">
    <location>
        <begin position="1"/>
        <end position="23"/>
    </location>
</feature>
<evidence type="ECO:0000313" key="2">
    <source>
        <dbReference type="EMBL" id="MDH5823620.1"/>
    </source>
</evidence>